<dbReference type="EMBL" id="CAMXCT030001880">
    <property type="protein sequence ID" value="CAL4781142.1"/>
    <property type="molecule type" value="Genomic_DNA"/>
</dbReference>
<dbReference type="Pfam" id="PF00145">
    <property type="entry name" value="DNA_methylase"/>
    <property type="match status" value="1"/>
</dbReference>
<protein>
    <submittedName>
        <fullName evidence="4">Type II methyltransferase M.FnuDI (M.FnuDI) (Cytosine-specific methyltransferase FnuDI) (Modification methylase FnuDI)</fullName>
    </submittedName>
</protein>
<keyword evidence="2" id="KW-0808">Transferase</keyword>
<evidence type="ECO:0000313" key="4">
    <source>
        <dbReference type="EMBL" id="CAL4781142.1"/>
    </source>
</evidence>
<dbReference type="EMBL" id="CAMXCT010001880">
    <property type="protein sequence ID" value="CAI3993830.1"/>
    <property type="molecule type" value="Genomic_DNA"/>
</dbReference>
<dbReference type="InterPro" id="IPR001525">
    <property type="entry name" value="C5_MeTfrase"/>
</dbReference>
<comment type="caution">
    <text evidence="3">The sequence shown here is derived from an EMBL/GenBank/DDBJ whole genome shotgun (WGS) entry which is preliminary data.</text>
</comment>
<evidence type="ECO:0000256" key="1">
    <source>
        <dbReference type="ARBA" id="ARBA00022603"/>
    </source>
</evidence>
<name>A0A9P1G0X1_9DINO</name>
<proteinExistence type="predicted"/>
<dbReference type="GO" id="GO:0008168">
    <property type="term" value="F:methyltransferase activity"/>
    <property type="evidence" value="ECO:0007669"/>
    <property type="project" value="UniProtKB-KW"/>
</dbReference>
<dbReference type="AlphaFoldDB" id="A0A9P1G0X1"/>
<evidence type="ECO:0000313" key="5">
    <source>
        <dbReference type="Proteomes" id="UP001152797"/>
    </source>
</evidence>
<evidence type="ECO:0000256" key="2">
    <source>
        <dbReference type="ARBA" id="ARBA00022679"/>
    </source>
</evidence>
<organism evidence="3">
    <name type="scientific">Cladocopium goreaui</name>
    <dbReference type="NCBI Taxonomy" id="2562237"/>
    <lineage>
        <taxon>Eukaryota</taxon>
        <taxon>Sar</taxon>
        <taxon>Alveolata</taxon>
        <taxon>Dinophyceae</taxon>
        <taxon>Suessiales</taxon>
        <taxon>Symbiodiniaceae</taxon>
        <taxon>Cladocopium</taxon>
    </lineage>
</organism>
<accession>A0A9P1G0X1</accession>
<gene>
    <name evidence="3" type="ORF">C1SCF055_LOCUS20538</name>
</gene>
<dbReference type="GO" id="GO:0032259">
    <property type="term" value="P:methylation"/>
    <property type="evidence" value="ECO:0007669"/>
    <property type="project" value="UniProtKB-KW"/>
</dbReference>
<reference evidence="4 5" key="2">
    <citation type="submission" date="2024-05" db="EMBL/GenBank/DDBJ databases">
        <authorList>
            <person name="Chen Y."/>
            <person name="Shah S."/>
            <person name="Dougan E. K."/>
            <person name="Thang M."/>
            <person name="Chan C."/>
        </authorList>
    </citation>
    <scope>NUCLEOTIDE SEQUENCE [LARGE SCALE GENOMIC DNA]</scope>
</reference>
<reference evidence="3" key="1">
    <citation type="submission" date="2022-10" db="EMBL/GenBank/DDBJ databases">
        <authorList>
            <person name="Chen Y."/>
            <person name="Dougan E. K."/>
            <person name="Chan C."/>
            <person name="Rhodes N."/>
            <person name="Thang M."/>
        </authorList>
    </citation>
    <scope>NUCLEOTIDE SEQUENCE</scope>
</reference>
<dbReference type="EMBL" id="CAMXCT020001880">
    <property type="protein sequence ID" value="CAL1147205.1"/>
    <property type="molecule type" value="Genomic_DNA"/>
</dbReference>
<dbReference type="SUPFAM" id="SSF53335">
    <property type="entry name" value="S-adenosyl-L-methionine-dependent methyltransferases"/>
    <property type="match status" value="1"/>
</dbReference>
<sequence>MDYDVSSLQKSFHWAAVCVRTLLARFGQGVLNTGLCQAARLSSHCSGCGSAEERDATCQMLLYSQHQAAVHMVSDIFHRWHDFQTLGDPGQMLSSLPQQQVEVMLERPCSPEIPCLTHRRLCRVSDGDIDVDVTGSPCQDHSPCGNRLGCHGPRSSVFKAYCKTMRHLQPRIIIHENVCQFPASFLSDELSDIYALFPIYVDASHVGMSAISRQRSYVIGFHRMKTCVTTNPAAMYDLFITQINNWNHVDSPDEFFIATDEEVEEEVRRQALRRGDPIWQWSGNDPETRRADVRRTVLGFGEQERLTRYEENLPHDSVEPFSSFFCFRSCLIKLI</sequence>
<dbReference type="InterPro" id="IPR029063">
    <property type="entry name" value="SAM-dependent_MTases_sf"/>
</dbReference>
<keyword evidence="5" id="KW-1185">Reference proteome</keyword>
<dbReference type="Gene3D" id="3.40.50.150">
    <property type="entry name" value="Vaccinia Virus protein VP39"/>
    <property type="match status" value="1"/>
</dbReference>
<keyword evidence="1 4" id="KW-0489">Methyltransferase</keyword>
<dbReference type="Proteomes" id="UP001152797">
    <property type="component" value="Unassembled WGS sequence"/>
</dbReference>
<evidence type="ECO:0000313" key="3">
    <source>
        <dbReference type="EMBL" id="CAI3993830.1"/>
    </source>
</evidence>